<feature type="coiled-coil region" evidence="1">
    <location>
        <begin position="573"/>
        <end position="637"/>
    </location>
</feature>
<protein>
    <recommendedName>
        <fullName evidence="4">DUF4175 domain-containing protein</fullName>
    </recommendedName>
</protein>
<organism evidence="3">
    <name type="scientific">marine sediment metagenome</name>
    <dbReference type="NCBI Taxonomy" id="412755"/>
    <lineage>
        <taxon>unclassified sequences</taxon>
        <taxon>metagenomes</taxon>
        <taxon>ecological metagenomes</taxon>
    </lineage>
</organism>
<comment type="caution">
    <text evidence="3">The sequence shown here is derived from an EMBL/GenBank/DDBJ whole genome shotgun (WGS) entry which is preliminary data.</text>
</comment>
<evidence type="ECO:0000256" key="2">
    <source>
        <dbReference type="SAM" id="MobiDB-lite"/>
    </source>
</evidence>
<dbReference type="EMBL" id="BARV01000190">
    <property type="protein sequence ID" value="GAH94791.1"/>
    <property type="molecule type" value="Genomic_DNA"/>
</dbReference>
<feature type="coiled-coil region" evidence="1">
    <location>
        <begin position="156"/>
        <end position="232"/>
    </location>
</feature>
<name>X1JJ75_9ZZZZ</name>
<evidence type="ECO:0000313" key="3">
    <source>
        <dbReference type="EMBL" id="GAH94791.1"/>
    </source>
</evidence>
<evidence type="ECO:0008006" key="4">
    <source>
        <dbReference type="Google" id="ProtNLM"/>
    </source>
</evidence>
<dbReference type="AlphaFoldDB" id="X1JJ75"/>
<accession>X1JJ75</accession>
<gene>
    <name evidence="3" type="ORF">S06H3_00872</name>
</gene>
<evidence type="ECO:0000256" key="1">
    <source>
        <dbReference type="SAM" id="Coils"/>
    </source>
</evidence>
<feature type="region of interest" description="Disordered" evidence="2">
    <location>
        <begin position="654"/>
        <end position="682"/>
    </location>
</feature>
<sequence length="717" mass="82850">MSDTLDLKCDNKTFAGEFIVIESGTATLHLKSFTELKEQIIIYAVPDLTPLVDIFYPGYNINLPNDMEINIGIRGSDDYGLSKGKFYYKFKEENTKNLALKKGVIEDTIYFKWDLSDLGMLPGDEISYFAEITDNAGNINKSKTYYIYFPTMEEIYEEISKKENLVQKDLKDLQIEHSDELKEIERIHQKLMKERELVWADQEKLREAITKEKEILNKIDEWQTELERTIEKLNQGIILDQESIERLQEISKILQEIAPDELKEALENLQLALDKTPRDLQMALDKLKQSQKDLAKALERTLEILKRYQQEEKLKELAQMAKDLALKADEIEKLAEQDKDLNIDKDIAELNKGIDELFQGLGELAESEGLEQEIKEALEQIAQQASNISEYSSASLKDKNKGLNRMAADLERLYESFVKGRAANLRKSLIEIMNQLIDISKAEENLYKQNQKIDIEQQDQIISATKVVAESLYAQQIKSLYVTPHMSKNLAKAIRHMNKAKQKNISSKNAQEAMRSINLVCLEILRNMEKVGEGSSSTGMDKFLDGLSKISKGQMSLAQSLTGFFPIPVSGLSSEQKAQLQRLANKQRALREALESLRGEAGANKYQELLDNITSEMEKMEQALYQYKLDRELIERQKKIISRLLDAQKSIRKEDYEKRRKSKPGKDFLTRERPKTLPEDLGEDQLRELIQKALRESYPEEYELYIREYFKSLLEER</sequence>
<keyword evidence="1" id="KW-0175">Coiled coil</keyword>
<proteinExistence type="predicted"/>
<feature type="coiled-coil region" evidence="1">
    <location>
        <begin position="280"/>
        <end position="337"/>
    </location>
</feature>
<reference evidence="3" key="1">
    <citation type="journal article" date="2014" name="Front. Microbiol.">
        <title>High frequency of phylogenetically diverse reductive dehalogenase-homologous genes in deep subseafloor sedimentary metagenomes.</title>
        <authorList>
            <person name="Kawai M."/>
            <person name="Futagami T."/>
            <person name="Toyoda A."/>
            <person name="Takaki Y."/>
            <person name="Nishi S."/>
            <person name="Hori S."/>
            <person name="Arai W."/>
            <person name="Tsubouchi T."/>
            <person name="Morono Y."/>
            <person name="Uchiyama I."/>
            <person name="Ito T."/>
            <person name="Fujiyama A."/>
            <person name="Inagaki F."/>
            <person name="Takami H."/>
        </authorList>
    </citation>
    <scope>NUCLEOTIDE SEQUENCE</scope>
    <source>
        <strain evidence="3">Expedition CK06-06</strain>
    </source>
</reference>
<feature type="coiled-coil region" evidence="1">
    <location>
        <begin position="364"/>
        <end position="413"/>
    </location>
</feature>